<dbReference type="SMART" id="SM00388">
    <property type="entry name" value="HisKA"/>
    <property type="match status" value="1"/>
</dbReference>
<evidence type="ECO:0000256" key="5">
    <source>
        <dbReference type="ARBA" id="ARBA00022553"/>
    </source>
</evidence>
<dbReference type="EMBL" id="QMIE01000003">
    <property type="protein sequence ID" value="TVM18893.1"/>
    <property type="molecule type" value="Genomic_DNA"/>
</dbReference>
<gene>
    <name evidence="16" type="ORF">DPQ33_05395</name>
</gene>
<dbReference type="PRINTS" id="PR00344">
    <property type="entry name" value="BCTRLSENSOR"/>
</dbReference>
<dbReference type="RefSeq" id="WP_144302168.1">
    <property type="nucleotide sequence ID" value="NZ_QMIE01000003.1"/>
</dbReference>
<dbReference type="Gene3D" id="6.10.340.10">
    <property type="match status" value="1"/>
</dbReference>
<evidence type="ECO:0000259" key="14">
    <source>
        <dbReference type="PROSITE" id="PS50112"/>
    </source>
</evidence>
<dbReference type="InterPro" id="IPR003661">
    <property type="entry name" value="HisK_dim/P_dom"/>
</dbReference>
<dbReference type="Proteomes" id="UP000448292">
    <property type="component" value="Unassembled WGS sequence"/>
</dbReference>
<dbReference type="PANTHER" id="PTHR43047:SF72">
    <property type="entry name" value="OSMOSENSING HISTIDINE PROTEIN KINASE SLN1"/>
    <property type="match status" value="1"/>
</dbReference>
<proteinExistence type="predicted"/>
<evidence type="ECO:0000256" key="7">
    <source>
        <dbReference type="ARBA" id="ARBA00022741"/>
    </source>
</evidence>
<dbReference type="NCBIfam" id="TIGR00229">
    <property type="entry name" value="sensory_box"/>
    <property type="match status" value="2"/>
</dbReference>
<keyword evidence="11 12" id="KW-0472">Membrane</keyword>
<dbReference type="InterPro" id="IPR003594">
    <property type="entry name" value="HATPase_dom"/>
</dbReference>
<comment type="subcellular location">
    <subcellularLocation>
        <location evidence="2">Cell membrane</location>
    </subcellularLocation>
</comment>
<evidence type="ECO:0000259" key="15">
    <source>
        <dbReference type="PROSITE" id="PS50885"/>
    </source>
</evidence>
<dbReference type="SMART" id="SM00091">
    <property type="entry name" value="PAS"/>
    <property type="match status" value="2"/>
</dbReference>
<dbReference type="GO" id="GO:0006355">
    <property type="term" value="P:regulation of DNA-templated transcription"/>
    <property type="evidence" value="ECO:0007669"/>
    <property type="project" value="InterPro"/>
</dbReference>
<keyword evidence="12" id="KW-0812">Transmembrane</keyword>
<keyword evidence="4" id="KW-1003">Cell membrane</keyword>
<protein>
    <recommendedName>
        <fullName evidence="3">histidine kinase</fullName>
        <ecNumber evidence="3">2.7.13.3</ecNumber>
    </recommendedName>
</protein>
<accession>A0A7M3MI73</accession>
<dbReference type="GO" id="GO:0005524">
    <property type="term" value="F:ATP binding"/>
    <property type="evidence" value="ECO:0007669"/>
    <property type="project" value="UniProtKB-KW"/>
</dbReference>
<dbReference type="Pfam" id="PF00672">
    <property type="entry name" value="HAMP"/>
    <property type="match status" value="1"/>
</dbReference>
<evidence type="ECO:0000256" key="10">
    <source>
        <dbReference type="ARBA" id="ARBA00023012"/>
    </source>
</evidence>
<dbReference type="InterPro" id="IPR013767">
    <property type="entry name" value="PAS_fold"/>
</dbReference>
<feature type="domain" description="PAS" evidence="14">
    <location>
        <begin position="361"/>
        <end position="407"/>
    </location>
</feature>
<evidence type="ECO:0000256" key="11">
    <source>
        <dbReference type="ARBA" id="ARBA00023136"/>
    </source>
</evidence>
<dbReference type="Pfam" id="PF13426">
    <property type="entry name" value="PAS_9"/>
    <property type="match status" value="1"/>
</dbReference>
<dbReference type="GO" id="GO:0000155">
    <property type="term" value="F:phosphorelay sensor kinase activity"/>
    <property type="evidence" value="ECO:0007669"/>
    <property type="project" value="InterPro"/>
</dbReference>
<feature type="transmembrane region" description="Helical" evidence="12">
    <location>
        <begin position="272"/>
        <end position="294"/>
    </location>
</feature>
<dbReference type="Gene3D" id="3.30.565.10">
    <property type="entry name" value="Histidine kinase-like ATPase, C-terminal domain"/>
    <property type="match status" value="1"/>
</dbReference>
<dbReference type="InterPro" id="IPR004358">
    <property type="entry name" value="Sig_transdc_His_kin-like_C"/>
</dbReference>
<dbReference type="InterPro" id="IPR003660">
    <property type="entry name" value="HAMP_dom"/>
</dbReference>
<evidence type="ECO:0000313" key="17">
    <source>
        <dbReference type="Proteomes" id="UP000448292"/>
    </source>
</evidence>
<dbReference type="GO" id="GO:0009927">
    <property type="term" value="F:histidine phosphotransfer kinase activity"/>
    <property type="evidence" value="ECO:0007669"/>
    <property type="project" value="TreeGrafter"/>
</dbReference>
<comment type="catalytic activity">
    <reaction evidence="1">
        <text>ATP + protein L-histidine = ADP + protein N-phospho-L-histidine.</text>
        <dbReference type="EC" id="2.7.13.3"/>
    </reaction>
</comment>
<dbReference type="PROSITE" id="PS50109">
    <property type="entry name" value="HIS_KIN"/>
    <property type="match status" value="1"/>
</dbReference>
<keyword evidence="8" id="KW-0418">Kinase</keyword>
<dbReference type="Gene3D" id="3.30.450.20">
    <property type="entry name" value="PAS domain"/>
    <property type="match status" value="2"/>
</dbReference>
<dbReference type="Pfam" id="PF05228">
    <property type="entry name" value="CHASE4"/>
    <property type="match status" value="1"/>
</dbReference>
<dbReference type="InterPro" id="IPR035965">
    <property type="entry name" value="PAS-like_dom_sf"/>
</dbReference>
<dbReference type="SUPFAM" id="SSF47384">
    <property type="entry name" value="Homodimeric domain of signal transducing histidine kinase"/>
    <property type="match status" value="1"/>
</dbReference>
<feature type="domain" description="Histidine kinase" evidence="13">
    <location>
        <begin position="640"/>
        <end position="875"/>
    </location>
</feature>
<dbReference type="PANTHER" id="PTHR43047">
    <property type="entry name" value="TWO-COMPONENT HISTIDINE PROTEIN KINASE"/>
    <property type="match status" value="1"/>
</dbReference>
<organism evidence="16 17">
    <name type="scientific">Oceanidesulfovibrio indonesiensis</name>
    <dbReference type="NCBI Taxonomy" id="54767"/>
    <lineage>
        <taxon>Bacteria</taxon>
        <taxon>Pseudomonadati</taxon>
        <taxon>Thermodesulfobacteriota</taxon>
        <taxon>Desulfovibrionia</taxon>
        <taxon>Desulfovibrionales</taxon>
        <taxon>Desulfovibrionaceae</taxon>
        <taxon>Oceanidesulfovibrio</taxon>
    </lineage>
</organism>
<keyword evidence="6" id="KW-0808">Transferase</keyword>
<dbReference type="EC" id="2.7.13.3" evidence="3"/>
<dbReference type="InterPro" id="IPR036890">
    <property type="entry name" value="HATPase_C_sf"/>
</dbReference>
<keyword evidence="12" id="KW-1133">Transmembrane helix</keyword>
<evidence type="ECO:0000256" key="4">
    <source>
        <dbReference type="ARBA" id="ARBA00022475"/>
    </source>
</evidence>
<dbReference type="FunFam" id="3.30.565.10:FF:000023">
    <property type="entry name" value="PAS domain-containing sensor histidine kinase"/>
    <property type="match status" value="1"/>
</dbReference>
<evidence type="ECO:0000256" key="9">
    <source>
        <dbReference type="ARBA" id="ARBA00022840"/>
    </source>
</evidence>
<dbReference type="CDD" id="cd16922">
    <property type="entry name" value="HATPase_EvgS-ArcB-TorS-like"/>
    <property type="match status" value="1"/>
</dbReference>
<dbReference type="PROSITE" id="PS50112">
    <property type="entry name" value="PAS"/>
    <property type="match status" value="2"/>
</dbReference>
<dbReference type="SUPFAM" id="SSF158472">
    <property type="entry name" value="HAMP domain-like"/>
    <property type="match status" value="1"/>
</dbReference>
<feature type="domain" description="HAMP" evidence="15">
    <location>
        <begin position="296"/>
        <end position="349"/>
    </location>
</feature>
<evidence type="ECO:0000256" key="6">
    <source>
        <dbReference type="ARBA" id="ARBA00022679"/>
    </source>
</evidence>
<keyword evidence="7" id="KW-0547">Nucleotide-binding</keyword>
<evidence type="ECO:0000256" key="3">
    <source>
        <dbReference type="ARBA" id="ARBA00012438"/>
    </source>
</evidence>
<dbReference type="InterPro" id="IPR036097">
    <property type="entry name" value="HisK_dim/P_sf"/>
</dbReference>
<dbReference type="CDD" id="cd00130">
    <property type="entry name" value="PAS"/>
    <property type="match status" value="1"/>
</dbReference>
<evidence type="ECO:0000256" key="12">
    <source>
        <dbReference type="SAM" id="Phobius"/>
    </source>
</evidence>
<keyword evidence="17" id="KW-1185">Reference proteome</keyword>
<dbReference type="InterPro" id="IPR005467">
    <property type="entry name" value="His_kinase_dom"/>
</dbReference>
<dbReference type="SUPFAM" id="SSF55785">
    <property type="entry name" value="PYP-like sensor domain (PAS domain)"/>
    <property type="match status" value="2"/>
</dbReference>
<dbReference type="OrthoDB" id="9762798at2"/>
<dbReference type="CDD" id="cd00082">
    <property type="entry name" value="HisKA"/>
    <property type="match status" value="1"/>
</dbReference>
<evidence type="ECO:0000313" key="16">
    <source>
        <dbReference type="EMBL" id="TVM18893.1"/>
    </source>
</evidence>
<dbReference type="Pfam" id="PF02518">
    <property type="entry name" value="HATPase_c"/>
    <property type="match status" value="1"/>
</dbReference>
<dbReference type="PROSITE" id="PS50885">
    <property type="entry name" value="HAMP"/>
    <property type="match status" value="1"/>
</dbReference>
<comment type="caution">
    <text evidence="16">The sequence shown here is derived from an EMBL/GenBank/DDBJ whole genome shotgun (WGS) entry which is preliminary data.</text>
</comment>
<evidence type="ECO:0000256" key="1">
    <source>
        <dbReference type="ARBA" id="ARBA00000085"/>
    </source>
</evidence>
<dbReference type="AlphaFoldDB" id="A0A7M3MI73"/>
<dbReference type="SMART" id="SM00387">
    <property type="entry name" value="HATPase_c"/>
    <property type="match status" value="1"/>
</dbReference>
<keyword evidence="9" id="KW-0067">ATP-binding</keyword>
<dbReference type="Gene3D" id="1.10.287.130">
    <property type="match status" value="1"/>
</dbReference>
<dbReference type="InterPro" id="IPR000014">
    <property type="entry name" value="PAS"/>
</dbReference>
<feature type="domain" description="PAS" evidence="14">
    <location>
        <begin position="482"/>
        <end position="553"/>
    </location>
</feature>
<keyword evidence="10" id="KW-0902">Two-component regulatory system</keyword>
<dbReference type="GO" id="GO:0005886">
    <property type="term" value="C:plasma membrane"/>
    <property type="evidence" value="ECO:0007669"/>
    <property type="project" value="UniProtKB-SubCell"/>
</dbReference>
<dbReference type="Pfam" id="PF00512">
    <property type="entry name" value="HisKA"/>
    <property type="match status" value="1"/>
</dbReference>
<sequence>MRLRKATVLILLASIAALAVILTLASEYIVGAGFDELEVRYGERNLERAERLVRTEVAGIDNLTVDWATWDATYEFVVDRNEEYIRENIILETFLEQELNFIGVFNRAGEPVYALGAALETEELTAPPEGLLSRMEPGRVLSLDLDAEEVEPVKGLLLLEGGPFLVAVHPIVRSDGAGPPNGMLAMGKFVSDDMIARLADNLGLPAAWHRPDRPLPEAAQELVGSSRQTLLDFSEHDAGKGFVEVDDLDGAPALIVELTFDRDIHAQSHKTIRYFVIALVVSTLIFSMCVMLVIERRVLSRLDRLNRQVREVAKNPGSAPWVHLDGRDELAELAQGINTMLGEIVQAYTSLDRELTARRASETFLAQIFDAVKAGIILVDPVDFTVQDANSFALELMGRSREDVIGKKCHGFICPAEAGRCPVVDLGNTVDLSVRQLIAEGGGVVPILKSVNRVQRDGHELLLETFIDISEIQEAEDALKLSEEMYRAIFRNTGAASLIADMAGMITMVNEEFERLAGIQAADVELRYFWVDFFPQEDQRALLAMQRNADDLQESQHAKLTFNTANGEERFVRILVAKLPRVNVCVISLQDLTEQQQTETALRTIQQELEETVSSRTKELRDAVEELKEMDRLKSAFLSSASHELRTPLTSVLGYTKLIRKTLRRHFWPTGRRKEALAPIVQELESNFKIIEREGKRLTQIIDDLLDLNTIESGSMVWRDEVFDPAEVLDQAVRNIQPALQKREFVKCESTYPRSLGFVRMDRARLHQVVINLLDNAVKFTHQGTVALRASNKEAGWVEIRVEDSGVGIPKEELEAIFDKFYQTQSPDGLSDKPLGTGLGLTICRRIVERYHGRIWVESEPGRGSTFIVRLPMTEKDGKPLRNKSEDVGAA</sequence>
<evidence type="ECO:0000256" key="2">
    <source>
        <dbReference type="ARBA" id="ARBA00004236"/>
    </source>
</evidence>
<dbReference type="CDD" id="cd06225">
    <property type="entry name" value="HAMP"/>
    <property type="match status" value="1"/>
</dbReference>
<keyword evidence="5" id="KW-0597">Phosphoprotein</keyword>
<dbReference type="InterPro" id="IPR007892">
    <property type="entry name" value="CHASE4"/>
</dbReference>
<reference evidence="16 17" key="1">
    <citation type="submission" date="2018-06" db="EMBL/GenBank/DDBJ databases">
        <title>Complete genome of Desulfovibrio indonesiensis P37SLT.</title>
        <authorList>
            <person name="Crispim J.S."/>
            <person name="Vidigal P.M.P."/>
            <person name="Silva L.C.F."/>
            <person name="Laguardia C.N."/>
            <person name="Araujo L.C."/>
            <person name="Dias R.S."/>
            <person name="Sousa M.P."/>
            <person name="Paula S.O."/>
            <person name="Silva C."/>
        </authorList>
    </citation>
    <scope>NUCLEOTIDE SEQUENCE [LARGE SCALE GENOMIC DNA]</scope>
    <source>
        <strain evidence="16 17">P37SLT</strain>
    </source>
</reference>
<dbReference type="SUPFAM" id="SSF55874">
    <property type="entry name" value="ATPase domain of HSP90 chaperone/DNA topoisomerase II/histidine kinase"/>
    <property type="match status" value="1"/>
</dbReference>
<dbReference type="Pfam" id="PF00989">
    <property type="entry name" value="PAS"/>
    <property type="match status" value="1"/>
</dbReference>
<evidence type="ECO:0000259" key="13">
    <source>
        <dbReference type="PROSITE" id="PS50109"/>
    </source>
</evidence>
<evidence type="ECO:0000256" key="8">
    <source>
        <dbReference type="ARBA" id="ARBA00022777"/>
    </source>
</evidence>
<name>A0A7M3MI73_9BACT</name>
<dbReference type="SMART" id="SM00304">
    <property type="entry name" value="HAMP"/>
    <property type="match status" value="1"/>
</dbReference>